<keyword evidence="2" id="KW-0732">Signal</keyword>
<feature type="signal peptide" evidence="2">
    <location>
        <begin position="1"/>
        <end position="29"/>
    </location>
</feature>
<dbReference type="Proteomes" id="UP000186817">
    <property type="component" value="Unassembled WGS sequence"/>
</dbReference>
<feature type="compositionally biased region" description="Low complexity" evidence="1">
    <location>
        <begin position="256"/>
        <end position="265"/>
    </location>
</feature>
<proteinExistence type="predicted"/>
<evidence type="ECO:0000256" key="1">
    <source>
        <dbReference type="SAM" id="MobiDB-lite"/>
    </source>
</evidence>
<comment type="caution">
    <text evidence="3">The sequence shown here is derived from an EMBL/GenBank/DDBJ whole genome shotgun (WGS) entry which is preliminary data.</text>
</comment>
<evidence type="ECO:0000313" key="4">
    <source>
        <dbReference type="Proteomes" id="UP000186817"/>
    </source>
</evidence>
<feature type="chain" id="PRO_5043904530" evidence="2">
    <location>
        <begin position="30"/>
        <end position="324"/>
    </location>
</feature>
<accession>A0A1Q9CET3</accession>
<dbReference type="EMBL" id="LSRX01001281">
    <property type="protein sequence ID" value="OLP81422.1"/>
    <property type="molecule type" value="Genomic_DNA"/>
</dbReference>
<keyword evidence="4" id="KW-1185">Reference proteome</keyword>
<gene>
    <name evidence="3" type="ORF">AK812_SmicGene38036</name>
</gene>
<organism evidence="3 4">
    <name type="scientific">Symbiodinium microadriaticum</name>
    <name type="common">Dinoflagellate</name>
    <name type="synonym">Zooxanthella microadriatica</name>
    <dbReference type="NCBI Taxonomy" id="2951"/>
    <lineage>
        <taxon>Eukaryota</taxon>
        <taxon>Sar</taxon>
        <taxon>Alveolata</taxon>
        <taxon>Dinophyceae</taxon>
        <taxon>Suessiales</taxon>
        <taxon>Symbiodiniaceae</taxon>
        <taxon>Symbiodinium</taxon>
    </lineage>
</organism>
<reference evidence="3 4" key="1">
    <citation type="submission" date="2016-02" db="EMBL/GenBank/DDBJ databases">
        <title>Genome analysis of coral dinoflagellate symbionts highlights evolutionary adaptations to a symbiotic lifestyle.</title>
        <authorList>
            <person name="Aranda M."/>
            <person name="Li Y."/>
            <person name="Liew Y.J."/>
            <person name="Baumgarten S."/>
            <person name="Simakov O."/>
            <person name="Wilson M."/>
            <person name="Piel J."/>
            <person name="Ashoor H."/>
            <person name="Bougouffa S."/>
            <person name="Bajic V.B."/>
            <person name="Ryu T."/>
            <person name="Ravasi T."/>
            <person name="Bayer T."/>
            <person name="Micklem G."/>
            <person name="Kim H."/>
            <person name="Bhak J."/>
            <person name="Lajeunesse T.C."/>
            <person name="Voolstra C.R."/>
        </authorList>
    </citation>
    <scope>NUCLEOTIDE SEQUENCE [LARGE SCALE GENOMIC DNA]</scope>
    <source>
        <strain evidence="3 4">CCMP2467</strain>
    </source>
</reference>
<sequence length="324" mass="35694">MLFLHFLLLPLLPLLRLLLLLLYPSKAQAEEDEAAGVHDATQEGYEGVEEEEIEDDEELELPCAKESHAKKCPSKPMQSFEEKPPSKPMQRREKPVVHADSSRSIASLASCASLATTVLETPDPLPKHKCPSEPCLDACCGHEGDVAGGTLILKQEPLDKEPDVVAQADSFDPEAALQELAKLEAKLWLPIARSMEQLAEVVTRDEQVSARQQRRSDAEAKKLKKKNKDAEEKQAAEERKPQKATEEEKPVEEAVVEGAGASGVRRGSKTVSENDGVDHEVLVLKTNGTLSNYTVMVYWSRPGVGIDEKAEGKQAVQFKIDVRM</sequence>
<feature type="region of interest" description="Disordered" evidence="1">
    <location>
        <begin position="31"/>
        <end position="94"/>
    </location>
</feature>
<feature type="region of interest" description="Disordered" evidence="1">
    <location>
        <begin position="203"/>
        <end position="272"/>
    </location>
</feature>
<protein>
    <submittedName>
        <fullName evidence="3">Uncharacterized protein</fullName>
    </submittedName>
</protein>
<name>A0A1Q9CET3_SYMMI</name>
<feature type="compositionally biased region" description="Basic and acidic residues" evidence="1">
    <location>
        <begin position="228"/>
        <end position="252"/>
    </location>
</feature>
<feature type="compositionally biased region" description="Basic and acidic residues" evidence="1">
    <location>
        <begin position="203"/>
        <end position="221"/>
    </location>
</feature>
<evidence type="ECO:0000256" key="2">
    <source>
        <dbReference type="SAM" id="SignalP"/>
    </source>
</evidence>
<feature type="compositionally biased region" description="Acidic residues" evidence="1">
    <location>
        <begin position="46"/>
        <end position="60"/>
    </location>
</feature>
<dbReference type="OrthoDB" id="10374241at2759"/>
<evidence type="ECO:0000313" key="3">
    <source>
        <dbReference type="EMBL" id="OLP81422.1"/>
    </source>
</evidence>
<dbReference type="AlphaFoldDB" id="A0A1Q9CET3"/>
<feature type="compositionally biased region" description="Basic and acidic residues" evidence="1">
    <location>
        <begin position="80"/>
        <end position="94"/>
    </location>
</feature>